<keyword evidence="16" id="KW-1185">Reference proteome</keyword>
<evidence type="ECO:0000256" key="7">
    <source>
        <dbReference type="ARBA" id="ARBA00022755"/>
    </source>
</evidence>
<dbReference type="RefSeq" id="WP_075058656.1">
    <property type="nucleotide sequence ID" value="NZ_CP012357.1"/>
</dbReference>
<dbReference type="PATRIC" id="fig|216942.3.peg.978"/>
<dbReference type="GO" id="GO:0009113">
    <property type="term" value="P:purine nucleobase biosynthetic process"/>
    <property type="evidence" value="ECO:0007669"/>
    <property type="project" value="InterPro"/>
</dbReference>
<dbReference type="AlphaFoldDB" id="A0A0K1W319"/>
<dbReference type="GO" id="GO:0006189">
    <property type="term" value="P:'de novo' IMP biosynthetic process"/>
    <property type="evidence" value="ECO:0007669"/>
    <property type="project" value="UniProtKB-UniRule"/>
</dbReference>
<evidence type="ECO:0000256" key="3">
    <source>
        <dbReference type="ARBA" id="ARBA00005174"/>
    </source>
</evidence>
<dbReference type="PROSITE" id="PS00184">
    <property type="entry name" value="GARS"/>
    <property type="match status" value="1"/>
</dbReference>
<dbReference type="Gene3D" id="3.90.600.10">
    <property type="entry name" value="Phosphoribosylglycinamide synthetase, C-terminal domain"/>
    <property type="match status" value="1"/>
</dbReference>
<dbReference type="InterPro" id="IPR011761">
    <property type="entry name" value="ATP-grasp"/>
</dbReference>
<dbReference type="GO" id="GO:0005524">
    <property type="term" value="F:ATP binding"/>
    <property type="evidence" value="ECO:0007669"/>
    <property type="project" value="UniProtKB-UniRule"/>
</dbReference>
<dbReference type="EMBL" id="CP012357">
    <property type="protein sequence ID" value="AKX34573.1"/>
    <property type="molecule type" value="Genomic_DNA"/>
</dbReference>
<keyword evidence="7 12" id="KW-0658">Purine biosynthesis</keyword>
<reference evidence="15 16" key="1">
    <citation type="journal article" date="2015" name="Genome Announc.">
        <title>Complete Genome Sequence of Spiroplasma litorale TN-1T (DSM 21781), a Bacterium Isolated from a Green-Eyed Horsefly (Tabanus nigrovittatus).</title>
        <authorList>
            <person name="Lo W.S."/>
            <person name="Lai Y.C."/>
            <person name="Lien Y.W."/>
            <person name="Wang T.H."/>
            <person name="Kuo C.H."/>
        </authorList>
    </citation>
    <scope>NUCLEOTIDE SEQUENCE [LARGE SCALE GENOMIC DNA]</scope>
    <source>
        <strain evidence="15 16">TN-1</strain>
    </source>
</reference>
<dbReference type="InterPro" id="IPR011054">
    <property type="entry name" value="Rudment_hybrid_motif"/>
</dbReference>
<dbReference type="InterPro" id="IPR020562">
    <property type="entry name" value="PRibGlycinamide_synth_N"/>
</dbReference>
<dbReference type="OrthoDB" id="9807240at2"/>
<comment type="cofactor">
    <cofactor evidence="1">
        <name>Mn(2+)</name>
        <dbReference type="ChEBI" id="CHEBI:29035"/>
    </cofactor>
</comment>
<dbReference type="SUPFAM" id="SSF56059">
    <property type="entry name" value="Glutathione synthetase ATP-binding domain-like"/>
    <property type="match status" value="1"/>
</dbReference>
<comment type="cofactor">
    <cofactor evidence="2">
        <name>Mg(2+)</name>
        <dbReference type="ChEBI" id="CHEBI:18420"/>
    </cofactor>
</comment>
<dbReference type="PANTHER" id="PTHR43472:SF1">
    <property type="entry name" value="PHOSPHORIBOSYLAMINE--GLYCINE LIGASE, CHLOROPLASTIC"/>
    <property type="match status" value="1"/>
</dbReference>
<protein>
    <recommendedName>
        <fullName evidence="4 12">Phosphoribosylamine--glycine ligase</fullName>
        <ecNumber evidence="4 12">6.3.4.13</ecNumber>
    </recommendedName>
    <alternativeName>
        <fullName evidence="12">GARS</fullName>
    </alternativeName>
    <alternativeName>
        <fullName evidence="10 12">Glycinamide ribonucleotide synthetase</fullName>
    </alternativeName>
    <alternativeName>
        <fullName evidence="11 12">Phosphoribosylglycinamide synthetase</fullName>
    </alternativeName>
</protein>
<gene>
    <name evidence="12 15" type="primary">purD</name>
    <name evidence="15" type="ORF">SLITO_v1c09620</name>
</gene>
<dbReference type="HAMAP" id="MF_00138">
    <property type="entry name" value="GARS"/>
    <property type="match status" value="1"/>
</dbReference>
<evidence type="ECO:0000256" key="4">
    <source>
        <dbReference type="ARBA" id="ARBA00013255"/>
    </source>
</evidence>
<evidence type="ECO:0000256" key="11">
    <source>
        <dbReference type="ARBA" id="ARBA00042864"/>
    </source>
</evidence>
<dbReference type="InterPro" id="IPR037123">
    <property type="entry name" value="PRibGlycinamide_synth_C_sf"/>
</dbReference>
<evidence type="ECO:0000256" key="5">
    <source>
        <dbReference type="ARBA" id="ARBA00022598"/>
    </source>
</evidence>
<dbReference type="InterPro" id="IPR016185">
    <property type="entry name" value="PreATP-grasp_dom_sf"/>
</dbReference>
<evidence type="ECO:0000256" key="8">
    <source>
        <dbReference type="ARBA" id="ARBA00022840"/>
    </source>
</evidence>
<dbReference type="Pfam" id="PF02843">
    <property type="entry name" value="GARS_C"/>
    <property type="match status" value="1"/>
</dbReference>
<keyword evidence="8 13" id="KW-0067">ATP-binding</keyword>
<comment type="catalytic activity">
    <reaction evidence="12">
        <text>5-phospho-beta-D-ribosylamine + glycine + ATP = N(1)-(5-phospho-beta-D-ribosyl)glycinamide + ADP + phosphate + H(+)</text>
        <dbReference type="Rhea" id="RHEA:17453"/>
        <dbReference type="ChEBI" id="CHEBI:15378"/>
        <dbReference type="ChEBI" id="CHEBI:30616"/>
        <dbReference type="ChEBI" id="CHEBI:43474"/>
        <dbReference type="ChEBI" id="CHEBI:57305"/>
        <dbReference type="ChEBI" id="CHEBI:58681"/>
        <dbReference type="ChEBI" id="CHEBI:143788"/>
        <dbReference type="ChEBI" id="CHEBI:456216"/>
        <dbReference type="EC" id="6.3.4.13"/>
    </reaction>
</comment>
<keyword evidence="6 13" id="KW-0547">Nucleotide-binding</keyword>
<evidence type="ECO:0000313" key="15">
    <source>
        <dbReference type="EMBL" id="AKX34573.1"/>
    </source>
</evidence>
<organism evidence="15 16">
    <name type="scientific">Spiroplasma litorale</name>
    <dbReference type="NCBI Taxonomy" id="216942"/>
    <lineage>
        <taxon>Bacteria</taxon>
        <taxon>Bacillati</taxon>
        <taxon>Mycoplasmatota</taxon>
        <taxon>Mollicutes</taxon>
        <taxon>Entomoplasmatales</taxon>
        <taxon>Spiroplasmataceae</taxon>
        <taxon>Spiroplasma</taxon>
    </lineage>
</organism>
<dbReference type="Gene3D" id="3.30.470.20">
    <property type="entry name" value="ATP-grasp fold, B domain"/>
    <property type="match status" value="1"/>
</dbReference>
<dbReference type="Proteomes" id="UP000067476">
    <property type="component" value="Chromosome"/>
</dbReference>
<accession>A0A0K1W319</accession>
<dbReference type="STRING" id="216942.SLITO_v1c09620"/>
<dbReference type="Pfam" id="PF02844">
    <property type="entry name" value="GARS_N"/>
    <property type="match status" value="1"/>
</dbReference>
<dbReference type="PROSITE" id="PS50975">
    <property type="entry name" value="ATP_GRASP"/>
    <property type="match status" value="1"/>
</dbReference>
<sequence length="420" mass="47467">MKKNILILGKGGREHSLARKCKDSSICNNVYVIPGNYGMTDCAIVNNEINYNNIDDILNFVKSNSIDLTIVGDESFLEMGIVDLFDKNNLPIFGPTKKAAQIESSKIFAKKLFEKYQIPTADFFSTSIKTEAINYLNNLKKFPIVIKNDGLASGKGVFIVNSLKESLEVIHKIFDENIFNNKTNGVVIEEFLIGREFSLLALVNEDDFICLQPARDYKKAYDNDKGENTGGMGCYTPVEYVNDELIEHCKTEVIDKTIKALKAEGIKYKGVLYAGLMLTTDNKIKVIEFNSRFGDPETEVLMPALKSDLLEVIFSLLNNEKPNLEWYKKVVLGVTIASEGYPGNYESNINLKDQKIYKQDDIYHMGTKFDMESNSFNSNGGRVLFVISKQENKESCINDVYTKIDKLNLKGFYFRKDIGN</sequence>
<evidence type="ECO:0000256" key="13">
    <source>
        <dbReference type="PROSITE-ProRule" id="PRU00409"/>
    </source>
</evidence>
<evidence type="ECO:0000259" key="14">
    <source>
        <dbReference type="PROSITE" id="PS50975"/>
    </source>
</evidence>
<evidence type="ECO:0000256" key="2">
    <source>
        <dbReference type="ARBA" id="ARBA00001946"/>
    </source>
</evidence>
<name>A0A0K1W319_9MOLU</name>
<dbReference type="EC" id="6.3.4.13" evidence="4 12"/>
<evidence type="ECO:0000256" key="10">
    <source>
        <dbReference type="ARBA" id="ARBA00042242"/>
    </source>
</evidence>
<dbReference type="InterPro" id="IPR000115">
    <property type="entry name" value="PRibGlycinamide_synth"/>
</dbReference>
<dbReference type="Gene3D" id="3.30.1490.20">
    <property type="entry name" value="ATP-grasp fold, A domain"/>
    <property type="match status" value="1"/>
</dbReference>
<dbReference type="GO" id="GO:0046872">
    <property type="term" value="F:metal ion binding"/>
    <property type="evidence" value="ECO:0007669"/>
    <property type="project" value="InterPro"/>
</dbReference>
<feature type="domain" description="ATP-grasp" evidence="14">
    <location>
        <begin position="110"/>
        <end position="318"/>
    </location>
</feature>
<dbReference type="InterPro" id="IPR020559">
    <property type="entry name" value="PRibGlycinamide_synth_CS"/>
</dbReference>
<dbReference type="UniPathway" id="UPA00074">
    <property type="reaction ID" value="UER00125"/>
</dbReference>
<dbReference type="Gene3D" id="3.40.50.20">
    <property type="match status" value="1"/>
</dbReference>
<keyword evidence="5 12" id="KW-0436">Ligase</keyword>
<dbReference type="InterPro" id="IPR020561">
    <property type="entry name" value="PRibGlycinamid_synth_ATP-grasp"/>
</dbReference>
<evidence type="ECO:0000256" key="6">
    <source>
        <dbReference type="ARBA" id="ARBA00022741"/>
    </source>
</evidence>
<evidence type="ECO:0000313" key="16">
    <source>
        <dbReference type="Proteomes" id="UP000067476"/>
    </source>
</evidence>
<dbReference type="SUPFAM" id="SSF51246">
    <property type="entry name" value="Rudiment single hybrid motif"/>
    <property type="match status" value="1"/>
</dbReference>
<evidence type="ECO:0000256" key="12">
    <source>
        <dbReference type="HAMAP-Rule" id="MF_00138"/>
    </source>
</evidence>
<evidence type="ECO:0000256" key="9">
    <source>
        <dbReference type="ARBA" id="ARBA00038345"/>
    </source>
</evidence>
<dbReference type="NCBIfam" id="TIGR00877">
    <property type="entry name" value="purD"/>
    <property type="match status" value="1"/>
</dbReference>
<dbReference type="InterPro" id="IPR020560">
    <property type="entry name" value="PRibGlycinamide_synth_C-dom"/>
</dbReference>
<dbReference type="SMART" id="SM01210">
    <property type="entry name" value="GARS_C"/>
    <property type="match status" value="1"/>
</dbReference>
<comment type="similarity">
    <text evidence="9 12">Belongs to the GARS family.</text>
</comment>
<evidence type="ECO:0000256" key="1">
    <source>
        <dbReference type="ARBA" id="ARBA00001936"/>
    </source>
</evidence>
<proteinExistence type="inferred from homology"/>
<dbReference type="KEGG" id="sll:SLITO_v1c09620"/>
<dbReference type="Pfam" id="PF01071">
    <property type="entry name" value="GARS_A"/>
    <property type="match status" value="1"/>
</dbReference>
<dbReference type="GO" id="GO:0004637">
    <property type="term" value="F:phosphoribosylamine-glycine ligase activity"/>
    <property type="evidence" value="ECO:0007669"/>
    <property type="project" value="UniProtKB-UniRule"/>
</dbReference>
<dbReference type="SMART" id="SM01209">
    <property type="entry name" value="GARS_A"/>
    <property type="match status" value="1"/>
</dbReference>
<dbReference type="InterPro" id="IPR013815">
    <property type="entry name" value="ATP_grasp_subdomain_1"/>
</dbReference>
<dbReference type="PANTHER" id="PTHR43472">
    <property type="entry name" value="PHOSPHORIBOSYLAMINE--GLYCINE LIGASE"/>
    <property type="match status" value="1"/>
</dbReference>
<comment type="pathway">
    <text evidence="3 12">Purine metabolism; IMP biosynthesis via de novo pathway; N(1)-(5-phospho-D-ribosyl)glycinamide from 5-phospho-alpha-D-ribose 1-diphosphate: step 2/2.</text>
</comment>
<dbReference type="SUPFAM" id="SSF52440">
    <property type="entry name" value="PreATP-grasp domain"/>
    <property type="match status" value="1"/>
</dbReference>